<evidence type="ECO:0000256" key="8">
    <source>
        <dbReference type="PIRSR" id="PIRSR038994-3"/>
    </source>
</evidence>
<evidence type="ECO:0000256" key="7">
    <source>
        <dbReference type="PIRSR" id="PIRSR038994-2"/>
    </source>
</evidence>
<feature type="binding site" evidence="8">
    <location>
        <position position="135"/>
    </location>
    <ligand>
        <name>Zn(2+)</name>
        <dbReference type="ChEBI" id="CHEBI:29105"/>
    </ligand>
</feature>
<feature type="binding site" evidence="7">
    <location>
        <position position="231"/>
    </location>
    <ligand>
        <name>substrate</name>
    </ligand>
</feature>
<evidence type="ECO:0000256" key="3">
    <source>
        <dbReference type="ARBA" id="ARBA00022801"/>
    </source>
</evidence>
<dbReference type="Proteomes" id="UP000053370">
    <property type="component" value="Unassembled WGS sequence"/>
</dbReference>
<dbReference type="InterPro" id="IPR032466">
    <property type="entry name" value="Metal_Hydrolase"/>
</dbReference>
<dbReference type="SUPFAM" id="SSF51338">
    <property type="entry name" value="Composite domain of metallo-dependent hydrolases"/>
    <property type="match status" value="1"/>
</dbReference>
<evidence type="ECO:0000313" key="10">
    <source>
        <dbReference type="EMBL" id="GAP39347.1"/>
    </source>
</evidence>
<dbReference type="InterPro" id="IPR003764">
    <property type="entry name" value="GlcNAc_6-P_deAcase"/>
</dbReference>
<evidence type="ECO:0000256" key="1">
    <source>
        <dbReference type="ARBA" id="ARBA00010716"/>
    </source>
</evidence>
<dbReference type="AlphaFoldDB" id="A0A0K8P9L2"/>
<evidence type="ECO:0000256" key="5">
    <source>
        <dbReference type="PIRNR" id="PIRNR038994"/>
    </source>
</evidence>
<evidence type="ECO:0000313" key="11">
    <source>
        <dbReference type="Proteomes" id="UP000053370"/>
    </source>
</evidence>
<dbReference type="PATRIC" id="fig|1678840.3.peg.325"/>
<comment type="cofactor">
    <cofactor evidence="8">
        <name>a divalent metal cation</name>
        <dbReference type="ChEBI" id="CHEBI:60240"/>
    </cofactor>
    <text evidence="8">Binds 1 divalent metal cation per subunit.</text>
</comment>
<keyword evidence="4 5" id="KW-0119">Carbohydrate metabolism</keyword>
<gene>
    <name evidence="10" type="ORF">ATC1_11275</name>
</gene>
<dbReference type="Gene3D" id="2.30.40.10">
    <property type="entry name" value="Urease, subunit C, domain 1"/>
    <property type="match status" value="1"/>
</dbReference>
<accession>A0A0K8P9L2</accession>
<dbReference type="SUPFAM" id="SSF51556">
    <property type="entry name" value="Metallo-dependent hydrolases"/>
    <property type="match status" value="1"/>
</dbReference>
<feature type="binding site" evidence="8">
    <location>
        <position position="199"/>
    </location>
    <ligand>
        <name>Zn(2+)</name>
        <dbReference type="ChEBI" id="CHEBI:29105"/>
    </ligand>
</feature>
<organism evidence="10">
    <name type="scientific">Flexilinea flocculi</name>
    <dbReference type="NCBI Taxonomy" id="1678840"/>
    <lineage>
        <taxon>Bacteria</taxon>
        <taxon>Bacillati</taxon>
        <taxon>Chloroflexota</taxon>
        <taxon>Anaerolineae</taxon>
        <taxon>Anaerolineales</taxon>
        <taxon>Anaerolineaceae</taxon>
        <taxon>Flexilinea</taxon>
    </lineage>
</organism>
<feature type="binding site" evidence="8">
    <location>
        <position position="220"/>
    </location>
    <ligand>
        <name>Zn(2+)</name>
        <dbReference type="ChEBI" id="CHEBI:29105"/>
    </ligand>
</feature>
<dbReference type="OrthoDB" id="9776488at2"/>
<sequence length="393" mass="42359">MNYKLIKNAKVITPLSAMFTGWLLISDKKILNFQKGLPPAELESLISDTIDARGNYLLPGFIDEHTHGSLGFCTMDADPTKIRAMAERNASHGVTAFLPTTLTDQKENILRAIEAASSMVGLRGKWSKVLGVHLEGPFFNSVKAGAQDPRNIRKGTKEEIDAFLSAGSIKLISMAPEFEENLLAGDLFAAKGITVAAGHTNANYDQLLKAVEHGYSVITHLFNGMGAFSHREPGTIGGALTIPEYSCELICDNVHSHPAAQKLAWLAKGNEKITLITDTIRPSGLPDGSYPFTDNESVIVSENGTNLRLSSGNLAGSALTMNKALRNFTQNTGASLEETWRCSSLNAAINLGISSDTGSIEKGKLADLILMDENYDVKMTMIEGEIVFSKGLV</sequence>
<dbReference type="STRING" id="1678840.ATC1_11275"/>
<dbReference type="NCBIfam" id="TIGR00221">
    <property type="entry name" value="nagA"/>
    <property type="match status" value="1"/>
</dbReference>
<feature type="binding site" evidence="7">
    <location>
        <position position="255"/>
    </location>
    <ligand>
        <name>substrate</name>
    </ligand>
</feature>
<protein>
    <submittedName>
        <fullName evidence="10">N-acetylglucosamine-6-phosphate deacetylase</fullName>
    </submittedName>
</protein>
<dbReference type="CDD" id="cd00854">
    <property type="entry name" value="NagA"/>
    <property type="match status" value="1"/>
</dbReference>
<dbReference type="GO" id="GO:0046872">
    <property type="term" value="F:metal ion binding"/>
    <property type="evidence" value="ECO:0007669"/>
    <property type="project" value="UniProtKB-KW"/>
</dbReference>
<keyword evidence="11" id="KW-1185">Reference proteome</keyword>
<keyword evidence="2 8" id="KW-0479">Metal-binding</keyword>
<dbReference type="RefSeq" id="WP_062277490.1">
    <property type="nucleotide sequence ID" value="NZ_DF968179.1"/>
</dbReference>
<feature type="binding site" evidence="7">
    <location>
        <position position="146"/>
    </location>
    <ligand>
        <name>substrate</name>
    </ligand>
</feature>
<evidence type="ECO:0000259" key="9">
    <source>
        <dbReference type="Pfam" id="PF01979"/>
    </source>
</evidence>
<feature type="domain" description="Amidohydrolase-related" evidence="9">
    <location>
        <begin position="56"/>
        <end position="387"/>
    </location>
</feature>
<evidence type="ECO:0000256" key="4">
    <source>
        <dbReference type="ARBA" id="ARBA00023277"/>
    </source>
</evidence>
<comment type="similarity">
    <text evidence="1 5">Belongs to the metallo-dependent hydrolases superfamily. NagA family.</text>
</comment>
<evidence type="ECO:0000256" key="6">
    <source>
        <dbReference type="PIRSR" id="PIRSR038994-1"/>
    </source>
</evidence>
<reference evidence="10" key="1">
    <citation type="journal article" date="2015" name="Genome Announc.">
        <title>Draft Genome Sequence of Anaerolineae Strain TC1, a Novel Isolate from a Methanogenic Wastewater Treatment System.</title>
        <authorList>
            <person name="Matsuura N."/>
            <person name="Tourlousse D.M."/>
            <person name="Sun L."/>
            <person name="Toyonaga M."/>
            <person name="Kuroda K."/>
            <person name="Ohashi A."/>
            <person name="Cruz R."/>
            <person name="Yamaguchi T."/>
            <person name="Sekiguchi Y."/>
        </authorList>
    </citation>
    <scope>NUCLEOTIDE SEQUENCE [LARGE SCALE GENOMIC DNA]</scope>
    <source>
        <strain evidence="10">TC1</strain>
    </source>
</reference>
<dbReference type="PIRSF" id="PIRSF038994">
    <property type="entry name" value="NagA"/>
    <property type="match status" value="1"/>
</dbReference>
<feature type="active site" description="Proton donor/acceptor" evidence="6">
    <location>
        <position position="278"/>
    </location>
</feature>
<keyword evidence="3 5" id="KW-0378">Hydrolase</keyword>
<dbReference type="EMBL" id="DF968179">
    <property type="protein sequence ID" value="GAP39347.1"/>
    <property type="molecule type" value="Genomic_DNA"/>
</dbReference>
<dbReference type="Gene3D" id="3.20.20.140">
    <property type="entry name" value="Metal-dependent hydrolases"/>
    <property type="match status" value="1"/>
</dbReference>
<dbReference type="PANTHER" id="PTHR11113:SF14">
    <property type="entry name" value="N-ACETYLGLUCOSAMINE-6-PHOSPHATE DEACETYLASE"/>
    <property type="match status" value="1"/>
</dbReference>
<dbReference type="Pfam" id="PF01979">
    <property type="entry name" value="Amidohydro_1"/>
    <property type="match status" value="1"/>
</dbReference>
<dbReference type="InterPro" id="IPR006680">
    <property type="entry name" value="Amidohydro-rel"/>
</dbReference>
<feature type="binding site" evidence="7">
    <location>
        <begin position="314"/>
        <end position="316"/>
    </location>
    <ligand>
        <name>substrate</name>
    </ligand>
</feature>
<evidence type="ECO:0000256" key="2">
    <source>
        <dbReference type="ARBA" id="ARBA00022723"/>
    </source>
</evidence>
<feature type="binding site" evidence="7">
    <location>
        <begin position="223"/>
        <end position="224"/>
    </location>
    <ligand>
        <name>substrate</name>
    </ligand>
</feature>
<proteinExistence type="inferred from homology"/>
<name>A0A0K8P9L2_9CHLR</name>
<dbReference type="PANTHER" id="PTHR11113">
    <property type="entry name" value="N-ACETYLGLUCOSAMINE-6-PHOSPHATE DEACETYLASE"/>
    <property type="match status" value="1"/>
</dbReference>
<dbReference type="GO" id="GO:0008448">
    <property type="term" value="F:N-acetylglucosamine-6-phosphate deacetylase activity"/>
    <property type="evidence" value="ECO:0007669"/>
    <property type="project" value="InterPro"/>
</dbReference>
<dbReference type="InterPro" id="IPR011059">
    <property type="entry name" value="Metal-dep_hydrolase_composite"/>
</dbReference>
<dbReference type="GO" id="GO:0006046">
    <property type="term" value="P:N-acetylglucosamine catabolic process"/>
    <property type="evidence" value="ECO:0007669"/>
    <property type="project" value="TreeGrafter"/>
</dbReference>